<dbReference type="AlphaFoldDB" id="A0AA41VGA6"/>
<protein>
    <submittedName>
        <fullName evidence="1">Uncharacterized protein</fullName>
    </submittedName>
</protein>
<evidence type="ECO:0000313" key="2">
    <source>
        <dbReference type="Proteomes" id="UP001177140"/>
    </source>
</evidence>
<dbReference type="EMBL" id="JAJJMA010216061">
    <property type="protein sequence ID" value="MCL7040749.1"/>
    <property type="molecule type" value="Genomic_DNA"/>
</dbReference>
<dbReference type="PANTHER" id="PTHR47430:SF4">
    <property type="entry name" value="GB|AAC33480.1"/>
    <property type="match status" value="1"/>
</dbReference>
<dbReference type="PANTHER" id="PTHR47430">
    <property type="entry name" value="GB|AAC33480.1"/>
    <property type="match status" value="1"/>
</dbReference>
<comment type="caution">
    <text evidence="1">The sequence shown here is derived from an EMBL/GenBank/DDBJ whole genome shotgun (WGS) entry which is preliminary data.</text>
</comment>
<reference evidence="1" key="1">
    <citation type="submission" date="2022-03" db="EMBL/GenBank/DDBJ databases">
        <title>A functionally conserved STORR gene fusion in Papaver species that diverged 16.8 million years ago.</title>
        <authorList>
            <person name="Catania T."/>
        </authorList>
    </citation>
    <scope>NUCLEOTIDE SEQUENCE</scope>
    <source>
        <strain evidence="1">S-191538</strain>
    </source>
</reference>
<sequence length="65" mass="7656">MAVVLGKHPNNVRDIWRAIKFSGRRIGNWTQAEYQSLFDLVNKDLRMRAYEERNSKHGLVSARRV</sequence>
<organism evidence="1 2">
    <name type="scientific">Papaver nudicaule</name>
    <name type="common">Iceland poppy</name>
    <dbReference type="NCBI Taxonomy" id="74823"/>
    <lineage>
        <taxon>Eukaryota</taxon>
        <taxon>Viridiplantae</taxon>
        <taxon>Streptophyta</taxon>
        <taxon>Embryophyta</taxon>
        <taxon>Tracheophyta</taxon>
        <taxon>Spermatophyta</taxon>
        <taxon>Magnoliopsida</taxon>
        <taxon>Ranunculales</taxon>
        <taxon>Papaveraceae</taxon>
        <taxon>Papaveroideae</taxon>
        <taxon>Papaver</taxon>
    </lineage>
</organism>
<dbReference type="Proteomes" id="UP001177140">
    <property type="component" value="Unassembled WGS sequence"/>
</dbReference>
<accession>A0AA41VGA6</accession>
<name>A0AA41VGA6_PAPNU</name>
<evidence type="ECO:0000313" key="1">
    <source>
        <dbReference type="EMBL" id="MCL7040749.1"/>
    </source>
</evidence>
<gene>
    <name evidence="1" type="ORF">MKW94_014949</name>
</gene>
<proteinExistence type="predicted"/>
<keyword evidence="2" id="KW-1185">Reference proteome</keyword>